<keyword evidence="4" id="KW-1185">Reference proteome</keyword>
<evidence type="ECO:0000256" key="1">
    <source>
        <dbReference type="SAM" id="MobiDB-lite"/>
    </source>
</evidence>
<dbReference type="RefSeq" id="WP_192775168.1">
    <property type="nucleotide sequence ID" value="NZ_BAAASY010000043.1"/>
</dbReference>
<evidence type="ECO:0000313" key="4">
    <source>
        <dbReference type="Proteomes" id="UP000661607"/>
    </source>
</evidence>
<organism evidence="3 4">
    <name type="scientific">Nonomuraea africana</name>
    <dbReference type="NCBI Taxonomy" id="46171"/>
    <lineage>
        <taxon>Bacteria</taxon>
        <taxon>Bacillati</taxon>
        <taxon>Actinomycetota</taxon>
        <taxon>Actinomycetes</taxon>
        <taxon>Streptosporangiales</taxon>
        <taxon>Streptosporangiaceae</taxon>
        <taxon>Nonomuraea</taxon>
    </lineage>
</organism>
<keyword evidence="2" id="KW-0732">Signal</keyword>
<feature type="region of interest" description="Disordered" evidence="1">
    <location>
        <begin position="59"/>
        <end position="83"/>
    </location>
</feature>
<name>A0ABR9KDC3_9ACTN</name>
<reference evidence="3 4" key="1">
    <citation type="submission" date="2020-10" db="EMBL/GenBank/DDBJ databases">
        <title>Sequencing the genomes of 1000 actinobacteria strains.</title>
        <authorList>
            <person name="Klenk H.-P."/>
        </authorList>
    </citation>
    <scope>NUCLEOTIDE SEQUENCE [LARGE SCALE GENOMIC DNA]</scope>
    <source>
        <strain evidence="3 4">DSM 43748</strain>
    </source>
</reference>
<accession>A0ABR9KDC3</accession>
<proteinExistence type="predicted"/>
<evidence type="ECO:0000256" key="2">
    <source>
        <dbReference type="SAM" id="SignalP"/>
    </source>
</evidence>
<evidence type="ECO:0000313" key="3">
    <source>
        <dbReference type="EMBL" id="MBE1560014.1"/>
    </source>
</evidence>
<protein>
    <submittedName>
        <fullName evidence="3">Uncharacterized protein</fullName>
    </submittedName>
</protein>
<sequence length="360" mass="38930">MRKTRPLLAALLLGVATVGAGVGATAAAAPALAGTQDKGPLLGELNFDSNQIRTMVRASREKDRKARTHGLSQAEVDSRQSKRSKFIRETAAATGKTYMPSEVDLLELGPDLRMYTPHDVEIKKINIKAYKDGYEAYVEDSPYVPANEQELLAEGDASVAAEPYPLRTASGNFRLEVVDKTLMNATWERWVVKNDGNGNYNYYATKRRGYVEPIDPWTSQIQSMYMSSYPGSGYSDVFLWNDENVPGGSYENCGAGYNLGVSAGPIAVFSVAIPGTCTYVNVTHPDPGRYAMSYEPDGDAQFDTGAAEYGQSVVVPQGAEVRWGYTQQLVSYTPGAGNTICKSSGQPADGGGSSTYCPWN</sequence>
<dbReference type="EMBL" id="JADBEF010000001">
    <property type="protein sequence ID" value="MBE1560014.1"/>
    <property type="molecule type" value="Genomic_DNA"/>
</dbReference>
<feature type="signal peptide" evidence="2">
    <location>
        <begin position="1"/>
        <end position="20"/>
    </location>
</feature>
<dbReference type="Proteomes" id="UP000661607">
    <property type="component" value="Unassembled WGS sequence"/>
</dbReference>
<feature type="chain" id="PRO_5045250331" evidence="2">
    <location>
        <begin position="21"/>
        <end position="360"/>
    </location>
</feature>
<comment type="caution">
    <text evidence="3">The sequence shown here is derived from an EMBL/GenBank/DDBJ whole genome shotgun (WGS) entry which is preliminary data.</text>
</comment>
<gene>
    <name evidence="3" type="ORF">H4W81_002793</name>
</gene>